<evidence type="ECO:0000313" key="2">
    <source>
        <dbReference type="EMBL" id="CAB4158929.1"/>
    </source>
</evidence>
<gene>
    <name evidence="2" type="ORF">UFOVP699_45</name>
</gene>
<dbReference type="EMBL" id="LR796670">
    <property type="protein sequence ID" value="CAB4158929.1"/>
    <property type="molecule type" value="Genomic_DNA"/>
</dbReference>
<organism evidence="2">
    <name type="scientific">uncultured Caudovirales phage</name>
    <dbReference type="NCBI Taxonomy" id="2100421"/>
    <lineage>
        <taxon>Viruses</taxon>
        <taxon>Duplodnaviria</taxon>
        <taxon>Heunggongvirae</taxon>
        <taxon>Uroviricota</taxon>
        <taxon>Caudoviricetes</taxon>
        <taxon>Peduoviridae</taxon>
        <taxon>Maltschvirus</taxon>
        <taxon>Maltschvirus maltsch</taxon>
    </lineage>
</organism>
<protein>
    <submittedName>
        <fullName evidence="2">Peptidase M15A, C-terminal</fullName>
    </submittedName>
</protein>
<accession>A0A6J5NI22</accession>
<evidence type="ECO:0000259" key="1">
    <source>
        <dbReference type="Pfam" id="PF08291"/>
    </source>
</evidence>
<dbReference type="Pfam" id="PF08291">
    <property type="entry name" value="Peptidase_M15_3"/>
    <property type="match status" value="1"/>
</dbReference>
<dbReference type="InterPro" id="IPR009045">
    <property type="entry name" value="Zn_M74/Hedgehog-like"/>
</dbReference>
<dbReference type="SUPFAM" id="SSF55166">
    <property type="entry name" value="Hedgehog/DD-peptidase"/>
    <property type="match status" value="1"/>
</dbReference>
<feature type="domain" description="Peptidase M15A C-terminal" evidence="1">
    <location>
        <begin position="6"/>
        <end position="127"/>
    </location>
</feature>
<dbReference type="InterPro" id="IPR013230">
    <property type="entry name" value="Peptidase_M15A_C"/>
</dbReference>
<dbReference type="Gene3D" id="3.30.1380.10">
    <property type="match status" value="1"/>
</dbReference>
<sequence length="155" mass="17331">MQLSEHLSLAEVTRSETAKRKGLSNMPTEAHLANFKLLAEKVFEPIRTHFGKPIHISSGYRSDALNKAIGGSKTSQHCSGEAIDIDMDGSSHGVTNKMVFDYIKDNLEFDQLIWEFGTDSNPDWVHVSYESSGKQRKQILKAIKKNGATSYVPYK</sequence>
<name>A0A6J5NI22_9CAUD</name>
<proteinExistence type="predicted"/>
<reference evidence="2" key="1">
    <citation type="submission" date="2020-04" db="EMBL/GenBank/DDBJ databases">
        <authorList>
            <person name="Chiriac C."/>
            <person name="Salcher M."/>
            <person name="Ghai R."/>
            <person name="Kavagutti S V."/>
        </authorList>
    </citation>
    <scope>NUCLEOTIDE SEQUENCE</scope>
</reference>